<keyword evidence="8" id="KW-1185">Reference proteome</keyword>
<dbReference type="SUPFAM" id="SSF48452">
    <property type="entry name" value="TPR-like"/>
    <property type="match status" value="1"/>
</dbReference>
<evidence type="ECO:0000256" key="2">
    <source>
        <dbReference type="ARBA" id="ARBA00022448"/>
    </source>
</evidence>
<dbReference type="GO" id="GO:0006031">
    <property type="term" value="P:chitin biosynthetic process"/>
    <property type="evidence" value="ECO:0007669"/>
    <property type="project" value="UniProtKB-ARBA"/>
</dbReference>
<gene>
    <name evidence="7" type="primary">SKDI15G4370</name>
    <name evidence="7" type="ORF">SKDI_15G4370</name>
</gene>
<dbReference type="InterPro" id="IPR015374">
    <property type="entry name" value="ChAPs"/>
</dbReference>
<organism evidence="7 8">
    <name type="scientific">Saccharomyces kudriavzevii (strain ATCC MYA-4449 / AS 2.2408 / CBS 8840 / NBRC 1802 / NCYC 2889)</name>
    <name type="common">Yeast</name>
    <dbReference type="NCBI Taxonomy" id="226230"/>
    <lineage>
        <taxon>Eukaryota</taxon>
        <taxon>Fungi</taxon>
        <taxon>Dikarya</taxon>
        <taxon>Ascomycota</taxon>
        <taxon>Saccharomycotina</taxon>
        <taxon>Saccharomycetes</taxon>
        <taxon>Saccharomycetales</taxon>
        <taxon>Saccharomycetaceae</taxon>
        <taxon>Saccharomyces</taxon>
    </lineage>
</organism>
<evidence type="ECO:0000313" key="7">
    <source>
        <dbReference type="EMBL" id="CAI4052233.1"/>
    </source>
</evidence>
<dbReference type="AlphaFoldDB" id="A0AA35J9U4"/>
<keyword evidence="2" id="KW-0813">Transport</keyword>
<protein>
    <recommendedName>
        <fullName evidence="9">Bud7p</fullName>
    </recommendedName>
</protein>
<evidence type="ECO:0000256" key="5">
    <source>
        <dbReference type="ARBA" id="ARBA00023136"/>
    </source>
</evidence>
<evidence type="ECO:0008006" key="9">
    <source>
        <dbReference type="Google" id="ProtNLM"/>
    </source>
</evidence>
<dbReference type="EMBL" id="OX365910">
    <property type="protein sequence ID" value="CAI4052233.1"/>
    <property type="molecule type" value="Genomic_DNA"/>
</dbReference>
<reference evidence="7" key="1">
    <citation type="submission" date="2022-10" db="EMBL/GenBank/DDBJ databases">
        <authorList>
            <person name="Byrne P K."/>
        </authorList>
    </citation>
    <scope>NUCLEOTIDE SEQUENCE</scope>
    <source>
        <strain evidence="7">IFO1802</strain>
    </source>
</reference>
<name>A0AA35J9U4_SACK1</name>
<dbReference type="Proteomes" id="UP001162087">
    <property type="component" value="Chromosome 15"/>
</dbReference>
<evidence type="ECO:0000256" key="1">
    <source>
        <dbReference type="ARBA" id="ARBA00004150"/>
    </source>
</evidence>
<keyword evidence="3" id="KW-0653">Protein transport</keyword>
<dbReference type="PANTHER" id="PTHR31975:SF1">
    <property type="entry name" value="BUD SITE SELECTION PROTEIN 7-RELATED"/>
    <property type="match status" value="1"/>
</dbReference>
<dbReference type="GeneID" id="80927316"/>
<evidence type="ECO:0000313" key="8">
    <source>
        <dbReference type="Proteomes" id="UP001162087"/>
    </source>
</evidence>
<dbReference type="PANTHER" id="PTHR31975">
    <property type="entry name" value="BUD SITE SELECTION PROTEIN 7-RELATED"/>
    <property type="match status" value="1"/>
</dbReference>
<keyword evidence="4" id="KW-0333">Golgi apparatus</keyword>
<dbReference type="FunFam" id="1.25.40.10:FF:000476">
    <property type="entry name" value="Bud site selection protein"/>
    <property type="match status" value="1"/>
</dbReference>
<comment type="subcellular location">
    <subcellularLocation>
        <location evidence="1">Golgi apparatus</location>
        <location evidence="1">trans-Golgi network membrane</location>
        <topology evidence="1">Peripheral membrane protein</topology>
    </subcellularLocation>
</comment>
<comment type="similarity">
    <text evidence="6">Belongs to the CHAPS family.</text>
</comment>
<evidence type="ECO:0000256" key="6">
    <source>
        <dbReference type="ARBA" id="ARBA00061684"/>
    </source>
</evidence>
<dbReference type="Gene3D" id="1.25.40.10">
    <property type="entry name" value="Tetratricopeptide repeat domain"/>
    <property type="match status" value="1"/>
</dbReference>
<proteinExistence type="inferred from homology"/>
<dbReference type="GO" id="GO:0015031">
    <property type="term" value="P:protein transport"/>
    <property type="evidence" value="ECO:0007669"/>
    <property type="project" value="UniProtKB-KW"/>
</dbReference>
<accession>A0AA35J9U4</accession>
<evidence type="ECO:0000256" key="4">
    <source>
        <dbReference type="ARBA" id="ARBA00023034"/>
    </source>
</evidence>
<keyword evidence="5" id="KW-0472">Membrane</keyword>
<dbReference type="Pfam" id="PF09295">
    <property type="entry name" value="ChAPs"/>
    <property type="match status" value="1"/>
</dbReference>
<evidence type="ECO:0000256" key="3">
    <source>
        <dbReference type="ARBA" id="ARBA00022927"/>
    </source>
</evidence>
<dbReference type="InterPro" id="IPR011990">
    <property type="entry name" value="TPR-like_helical_dom_sf"/>
</dbReference>
<sequence length="747" mass="84571">MITQNSIPEVKEDYIGYALNERKIRLPQFQNLGPADLITLAKYSPTSSNTNAINSTSRNNGATTMKPPAAAALDGSAASVVTNGNISDVAVATNSTAASIFSGSRSVNDAAPMVAEFHPLNKLKGEIGTFFYSMGADTSSPTSIAIFLKGISDIITEKPQVWFGKRKAFQVARISFSTWNAFRKCDINVIVHIPGTIQNFIVDCNGESQNIELHADHDLIWAETFVSGVVRSIILMKENAEEGELQNLVETLILNPLMTGQIDDLSEMFIDLFPIVYLKGPLLGAPHYIANVTNTNNYLVETLVEIVKLTRSVSRVEAMLKDLANENPEAIIVLTKIFLVCDREIDAMKLIYDELSHNDRISNPNNYMDYKSEILCLQAQFLVDKKQDYTLAQNIAQEAANCSPSEFRPWYLLSKAYVKLNDIENALLILNSCPMSPLKEKYTLRRVVPLPSKNSLHLPLPIDVVLDEVTSLNPQDVQKEHRSADPMLVNLAASNLKSTFQLAYRLLTEIVQITGWENLLKYRSNIFVMEDEYQNSTSSLSKSVGEQEEVPLRSKRLCERWLDNLFMLLYEDLKMYTLWQTEQLYMDVQNNNHNKLTFEWELFGLCARRLGHFPEAAKAFQNGLSQRFSSRCARKLLEYCVNERQRIKNFLNSPNSHGMAPEMVTSRIRELDNSIIDLCVKICCWNHRWYIEFSINLLDSLSVVIQDMELTKVSNEISSRYSETVFKLVQENLLDFFSTCTNGYYDA</sequence>
<dbReference type="GO" id="GO:0006893">
    <property type="term" value="P:Golgi to plasma membrane transport"/>
    <property type="evidence" value="ECO:0007669"/>
    <property type="project" value="UniProtKB-ARBA"/>
</dbReference>
<dbReference type="GO" id="GO:0034044">
    <property type="term" value="C:exomer complex"/>
    <property type="evidence" value="ECO:0007669"/>
    <property type="project" value="TreeGrafter"/>
</dbReference>
<dbReference type="RefSeq" id="XP_056085290.1">
    <property type="nucleotide sequence ID" value="XM_056231475.1"/>
</dbReference>